<dbReference type="EMBL" id="JADKPV010000001">
    <property type="protein sequence ID" value="MBF4500648.1"/>
    <property type="molecule type" value="Genomic_DNA"/>
</dbReference>
<dbReference type="Gene3D" id="2.20.25.110">
    <property type="entry name" value="S-adenosyl-L-methionine-dependent methyltransferases"/>
    <property type="match status" value="1"/>
</dbReference>
<comment type="caution">
    <text evidence="2">The sequence shown here is derived from an EMBL/GenBank/DDBJ whole genome shotgun (WGS) entry which is preliminary data.</text>
</comment>
<dbReference type="CDD" id="cd02440">
    <property type="entry name" value="AdoMet_MTases"/>
    <property type="match status" value="1"/>
</dbReference>
<organism evidence="2 3">
    <name type="scientific">Savagea serpentis</name>
    <dbReference type="NCBI Taxonomy" id="2785297"/>
    <lineage>
        <taxon>Bacteria</taxon>
        <taxon>Bacillati</taxon>
        <taxon>Bacillota</taxon>
        <taxon>Bacilli</taxon>
        <taxon>Bacillales</taxon>
        <taxon>Caryophanaceae</taxon>
        <taxon>Savagea</taxon>
    </lineage>
</organism>
<dbReference type="Gene3D" id="3.40.50.150">
    <property type="entry name" value="Vaccinia Virus protein VP39"/>
    <property type="match status" value="1"/>
</dbReference>
<keyword evidence="2" id="KW-0808">Transferase</keyword>
<sequence>MFVDYGPLSTAYYEATKPVGYSIGGDLEYYQSRLANVRGKVLEAGVGTGRLFIPLAQAGFQMEGIELSEEMLAICRAHCKTHRVEGKLIQGDLLTLNQQNVYEAIIMPTGSVGLLGSDLEPLFRQFYEALQEGGRAIVDFAFPTDWSNVPTTSVVPLTATSGLTLESKPLSIDWIEQSTTTLLKYEKWQNGRCIETELQSFTLYWHKMDTIKKLLHEIGFRKVHLSSNYIYNKAPDVQSDIVTIEATK</sequence>
<dbReference type="InterPro" id="IPR041698">
    <property type="entry name" value="Methyltransf_25"/>
</dbReference>
<protein>
    <submittedName>
        <fullName evidence="2">Class I SAM-dependent methyltransferase</fullName>
    </submittedName>
</protein>
<evidence type="ECO:0000313" key="2">
    <source>
        <dbReference type="EMBL" id="MBF4500648.1"/>
    </source>
</evidence>
<keyword evidence="2" id="KW-0489">Methyltransferase</keyword>
<reference evidence="2" key="1">
    <citation type="submission" date="2020-11" db="EMBL/GenBank/DDBJ databases">
        <title>Multidrug resistant novel bacterium Savagea serpentis sp. nov., isolated from the scats of a vine snake (Ahaetulla nasuta).</title>
        <authorList>
            <person name="Venkata Ramana V."/>
            <person name="Vikas Patil S."/>
            <person name="Yogita Lugani V."/>
        </authorList>
    </citation>
    <scope>NUCLEOTIDE SEQUENCE</scope>
    <source>
        <strain evidence="2">SN6</strain>
    </source>
</reference>
<evidence type="ECO:0000259" key="1">
    <source>
        <dbReference type="Pfam" id="PF13649"/>
    </source>
</evidence>
<name>A0A8J7GKP5_9BACL</name>
<dbReference type="Proteomes" id="UP000622653">
    <property type="component" value="Unassembled WGS sequence"/>
</dbReference>
<dbReference type="GO" id="GO:0008168">
    <property type="term" value="F:methyltransferase activity"/>
    <property type="evidence" value="ECO:0007669"/>
    <property type="project" value="UniProtKB-KW"/>
</dbReference>
<dbReference type="GO" id="GO:0032259">
    <property type="term" value="P:methylation"/>
    <property type="evidence" value="ECO:0007669"/>
    <property type="project" value="UniProtKB-KW"/>
</dbReference>
<keyword evidence="3" id="KW-1185">Reference proteome</keyword>
<dbReference type="RefSeq" id="WP_194562077.1">
    <property type="nucleotide sequence ID" value="NZ_JADKPV010000001.1"/>
</dbReference>
<feature type="domain" description="Methyltransferase" evidence="1">
    <location>
        <begin position="41"/>
        <end position="134"/>
    </location>
</feature>
<dbReference type="Pfam" id="PF13649">
    <property type="entry name" value="Methyltransf_25"/>
    <property type="match status" value="1"/>
</dbReference>
<evidence type="ECO:0000313" key="3">
    <source>
        <dbReference type="Proteomes" id="UP000622653"/>
    </source>
</evidence>
<accession>A0A8J7GKP5</accession>
<proteinExistence type="predicted"/>
<dbReference type="AlphaFoldDB" id="A0A8J7GKP5"/>
<gene>
    <name evidence="2" type="ORF">IRY55_04655</name>
</gene>
<dbReference type="SUPFAM" id="SSF53335">
    <property type="entry name" value="S-adenosyl-L-methionine-dependent methyltransferases"/>
    <property type="match status" value="1"/>
</dbReference>
<dbReference type="InterPro" id="IPR029063">
    <property type="entry name" value="SAM-dependent_MTases_sf"/>
</dbReference>